<feature type="transmembrane region" description="Helical" evidence="1">
    <location>
        <begin position="9"/>
        <end position="30"/>
    </location>
</feature>
<comment type="caution">
    <text evidence="2">The sequence shown here is derived from an EMBL/GenBank/DDBJ whole genome shotgun (WGS) entry which is preliminary data.</text>
</comment>
<keyword evidence="1" id="KW-1133">Transmembrane helix</keyword>
<protein>
    <recommendedName>
        <fullName evidence="4">DUF4345 domain-containing protein</fullName>
    </recommendedName>
</protein>
<feature type="transmembrane region" description="Helical" evidence="1">
    <location>
        <begin position="79"/>
        <end position="98"/>
    </location>
</feature>
<evidence type="ECO:0000256" key="1">
    <source>
        <dbReference type="SAM" id="Phobius"/>
    </source>
</evidence>
<accession>A0AAV5AWX6</accession>
<name>A0AAV5AWX6_9ACTN</name>
<evidence type="ECO:0000313" key="3">
    <source>
        <dbReference type="Proteomes" id="UP001055025"/>
    </source>
</evidence>
<organism evidence="2 3">
    <name type="scientific">Granulimonas faecalis</name>
    <dbReference type="NCBI Taxonomy" id="2894155"/>
    <lineage>
        <taxon>Bacteria</taxon>
        <taxon>Bacillati</taxon>
        <taxon>Actinomycetota</taxon>
        <taxon>Coriobacteriia</taxon>
        <taxon>Coriobacteriales</taxon>
        <taxon>Kribbibacteriaceae</taxon>
        <taxon>Granulimonas</taxon>
    </lineage>
</organism>
<keyword evidence="1" id="KW-0812">Transmembrane</keyword>
<gene>
    <name evidence="2" type="ORF">ATOP_00490</name>
</gene>
<keyword evidence="1" id="KW-0472">Membrane</keyword>
<evidence type="ECO:0008006" key="4">
    <source>
        <dbReference type="Google" id="ProtNLM"/>
    </source>
</evidence>
<feature type="transmembrane region" description="Helical" evidence="1">
    <location>
        <begin position="104"/>
        <end position="125"/>
    </location>
</feature>
<dbReference type="AlphaFoldDB" id="A0AAV5AWX6"/>
<dbReference type="RefSeq" id="WP_135977908.1">
    <property type="nucleotide sequence ID" value="NZ_BQKC01000001.1"/>
</dbReference>
<evidence type="ECO:0000313" key="2">
    <source>
        <dbReference type="EMBL" id="GJM54394.1"/>
    </source>
</evidence>
<dbReference type="EMBL" id="BQKC01000001">
    <property type="protein sequence ID" value="GJM54394.1"/>
    <property type="molecule type" value="Genomic_DNA"/>
</dbReference>
<proteinExistence type="predicted"/>
<dbReference type="Proteomes" id="UP001055025">
    <property type="component" value="Unassembled WGS sequence"/>
</dbReference>
<reference evidence="2" key="1">
    <citation type="journal article" date="2022" name="Int. J. Syst. Evol. Microbiol.">
        <title>Granulimonas faecalis gen. nov., sp. nov., and Leptogranulimonas caecicola gen. nov., sp. nov., novel lactate-producing Atopobiaceae bacteria isolated from mouse intestines, and an emended description of the family Atopobiaceae.</title>
        <authorList>
            <person name="Morinaga K."/>
            <person name="Kusada H."/>
            <person name="Sakamoto S."/>
            <person name="Murakami T."/>
            <person name="Toyoda A."/>
            <person name="Mori H."/>
            <person name="Meng X.Y."/>
            <person name="Takashino M."/>
            <person name="Murotomi K."/>
            <person name="Tamaki H."/>
        </authorList>
    </citation>
    <scope>NUCLEOTIDE SEQUENCE</scope>
    <source>
        <strain evidence="2">OPF53</strain>
    </source>
</reference>
<sequence>MGAASPVRSVIPGLCVVAVGVVGMACYATGVEAHLTAASADLLWRGALLFLGDLLWVGLGMVAGALVTVSEGRHGRLGAVTVAAAVALFTVCCAFRLWAEMGGVYWALALGRPVWLVYLAVGALLGRGIRLLRAG</sequence>
<feature type="transmembrane region" description="Helical" evidence="1">
    <location>
        <begin position="42"/>
        <end position="67"/>
    </location>
</feature>
<keyword evidence="3" id="KW-1185">Reference proteome</keyword>